<gene>
    <name evidence="1" type="ORF">QJ048_22295</name>
</gene>
<comment type="caution">
    <text evidence="1">The sequence shown here is derived from an EMBL/GenBank/DDBJ whole genome shotgun (WGS) entry which is preliminary data.</text>
</comment>
<evidence type="ECO:0000313" key="2">
    <source>
        <dbReference type="Proteomes" id="UP001226434"/>
    </source>
</evidence>
<name>A0ABT6RJD5_9BACT</name>
<sequence>MLKIYDYLDEVLHSEEMIPEETPELSYSIHEVMDQLGYKEESSYSEPLERTLKACMALGIPIKENFRKVYCFANGKMEIDLYLSAIACYLFMINCNPNNPLVAKAQMLFMLKK</sequence>
<protein>
    <submittedName>
        <fullName evidence="1">Uncharacterized protein</fullName>
    </submittedName>
</protein>
<dbReference type="EMBL" id="JASBRG010000007">
    <property type="protein sequence ID" value="MDI3322536.1"/>
    <property type="molecule type" value="Genomic_DNA"/>
</dbReference>
<reference evidence="1 2" key="1">
    <citation type="submission" date="2023-05" db="EMBL/GenBank/DDBJ databases">
        <title>Genome sequence of Pinibacter sp. MAH-24.</title>
        <authorList>
            <person name="Huq M.A."/>
        </authorList>
    </citation>
    <scope>NUCLEOTIDE SEQUENCE [LARGE SCALE GENOMIC DNA]</scope>
    <source>
        <strain evidence="1 2">MAH-24</strain>
    </source>
</reference>
<keyword evidence="2" id="KW-1185">Reference proteome</keyword>
<proteinExistence type="predicted"/>
<organism evidence="1 2">
    <name type="scientific">Pinibacter soli</name>
    <dbReference type="NCBI Taxonomy" id="3044211"/>
    <lineage>
        <taxon>Bacteria</taxon>
        <taxon>Pseudomonadati</taxon>
        <taxon>Bacteroidota</taxon>
        <taxon>Chitinophagia</taxon>
        <taxon>Chitinophagales</taxon>
        <taxon>Chitinophagaceae</taxon>
        <taxon>Pinibacter</taxon>
    </lineage>
</organism>
<accession>A0ABT6RJD5</accession>
<dbReference type="Proteomes" id="UP001226434">
    <property type="component" value="Unassembled WGS sequence"/>
</dbReference>
<evidence type="ECO:0000313" key="1">
    <source>
        <dbReference type="EMBL" id="MDI3322536.1"/>
    </source>
</evidence>
<dbReference type="RefSeq" id="WP_282336657.1">
    <property type="nucleotide sequence ID" value="NZ_JASBRG010000007.1"/>
</dbReference>